<accession>A0AAV8PK57</accession>
<organism evidence="1 2">
    <name type="scientific">Ensete ventricosum</name>
    <name type="common">Abyssinian banana</name>
    <name type="synonym">Musa ensete</name>
    <dbReference type="NCBI Taxonomy" id="4639"/>
    <lineage>
        <taxon>Eukaryota</taxon>
        <taxon>Viridiplantae</taxon>
        <taxon>Streptophyta</taxon>
        <taxon>Embryophyta</taxon>
        <taxon>Tracheophyta</taxon>
        <taxon>Spermatophyta</taxon>
        <taxon>Magnoliopsida</taxon>
        <taxon>Liliopsida</taxon>
        <taxon>Zingiberales</taxon>
        <taxon>Musaceae</taxon>
        <taxon>Ensete</taxon>
    </lineage>
</organism>
<evidence type="ECO:0000313" key="2">
    <source>
        <dbReference type="Proteomes" id="UP001222027"/>
    </source>
</evidence>
<dbReference type="EMBL" id="JAQQAF010000009">
    <property type="protein sequence ID" value="KAJ8458012.1"/>
    <property type="molecule type" value="Genomic_DNA"/>
</dbReference>
<protein>
    <submittedName>
        <fullName evidence="1">Uncharacterized protein</fullName>
    </submittedName>
</protein>
<comment type="caution">
    <text evidence="1">The sequence shown here is derived from an EMBL/GenBank/DDBJ whole genome shotgun (WGS) entry which is preliminary data.</text>
</comment>
<sequence length="132" mass="15470">MLAIRSVLRDAMADFSILYWIRSLWSLIKFLRSNDSIRLFLRSPTIPELRGVLSSRNFLFLTEDFRFVDTDFFPSIVRDVMQSQKSETLIKDEQADDNIRSGKSWRWLRISGTNLKVVYGSRRDIILSGCSR</sequence>
<dbReference type="AlphaFoldDB" id="A0AAV8PK57"/>
<name>A0AAV8PK57_ENSVE</name>
<gene>
    <name evidence="1" type="ORF">OPV22_030938</name>
</gene>
<proteinExistence type="predicted"/>
<dbReference type="Proteomes" id="UP001222027">
    <property type="component" value="Unassembled WGS sequence"/>
</dbReference>
<keyword evidence="2" id="KW-1185">Reference proteome</keyword>
<evidence type="ECO:0000313" key="1">
    <source>
        <dbReference type="EMBL" id="KAJ8458012.1"/>
    </source>
</evidence>
<reference evidence="1 2" key="1">
    <citation type="submission" date="2022-12" db="EMBL/GenBank/DDBJ databases">
        <title>Chromosome-scale assembly of the Ensete ventricosum genome.</title>
        <authorList>
            <person name="Dussert Y."/>
            <person name="Stocks J."/>
            <person name="Wendawek A."/>
            <person name="Woldeyes F."/>
            <person name="Nichols R.A."/>
            <person name="Borrell J.S."/>
        </authorList>
    </citation>
    <scope>NUCLEOTIDE SEQUENCE [LARGE SCALE GENOMIC DNA]</scope>
    <source>
        <strain evidence="2">cv. Maze</strain>
        <tissue evidence="1">Seeds</tissue>
    </source>
</reference>